<proteinExistence type="inferred from homology"/>
<evidence type="ECO:0000256" key="2">
    <source>
        <dbReference type="ARBA" id="ARBA00022692"/>
    </source>
</evidence>
<name>A0A4Q4ZIR8_9ACTN</name>
<feature type="region of interest" description="Disordered" evidence="6">
    <location>
        <begin position="905"/>
        <end position="931"/>
    </location>
</feature>
<keyword evidence="4 5" id="KW-0472">Membrane</keyword>
<feature type="compositionally biased region" description="Acidic residues" evidence="6">
    <location>
        <begin position="511"/>
        <end position="522"/>
    </location>
</feature>
<evidence type="ECO:0000313" key="7">
    <source>
        <dbReference type="EMBL" id="RYP87805.1"/>
    </source>
</evidence>
<keyword evidence="1 5" id="KW-1003">Cell membrane</keyword>
<dbReference type="EMBL" id="SDKM01000005">
    <property type="protein sequence ID" value="RYP87805.1"/>
    <property type="molecule type" value="Genomic_DNA"/>
</dbReference>
<reference evidence="7 8" key="1">
    <citation type="submission" date="2019-01" db="EMBL/GenBank/DDBJ databases">
        <title>Nocardioides guangzhouensis sp. nov., an actinobacterium isolated from soil.</title>
        <authorList>
            <person name="Fu Y."/>
            <person name="Cai Y."/>
            <person name="Lin Z."/>
            <person name="Chen P."/>
        </authorList>
    </citation>
    <scope>NUCLEOTIDE SEQUENCE [LARGE SCALE GENOMIC DNA]</scope>
    <source>
        <strain evidence="7 8">130</strain>
    </source>
</reference>
<feature type="transmembrane region" description="Helical" evidence="5">
    <location>
        <begin position="117"/>
        <end position="135"/>
    </location>
</feature>
<dbReference type="Proteomes" id="UP000295198">
    <property type="component" value="Unassembled WGS sequence"/>
</dbReference>
<keyword evidence="2 5" id="KW-0812">Transmembrane</keyword>
<feature type="transmembrane region" description="Helical" evidence="5">
    <location>
        <begin position="67"/>
        <end position="89"/>
    </location>
</feature>
<feature type="compositionally biased region" description="Gly residues" evidence="6">
    <location>
        <begin position="986"/>
        <end position="999"/>
    </location>
</feature>
<feature type="transmembrane region" description="Helical" evidence="5">
    <location>
        <begin position="289"/>
        <end position="309"/>
    </location>
</feature>
<dbReference type="AlphaFoldDB" id="A0A4Q4ZIR8"/>
<sequence length="999" mass="110075">MYDDEPEGGEELREEPPRRSRALLITVVILVALFLVFTGFAAFWTERLWFSSVGYQEVFNTLLRTKVALFLVFALLMALSVGVNLLIAYRFRPIFRPSSPEQVSLDRYREAVTPIRVWLLAGTSVVIGLFAGATASGKWREYLLWRNGTSFGKEDPYFHRDIGFYVFDLPWLHYLVDFLMAVAVISLIAAAVVHYLYGGIRLQSRHDRFSGPAAAQLSVLMGVFVLAKAADYWLDRFDLLNESGSLITGVTYTDDHAVLPARNILMFIALICAVLFLANLVLRTWLLPSVGLALLVLSSILLGLVWPGIVQQFQVEPSQADKESPYIAKNIQATRAAYDLEDADVRPYSGTTTLDAQQQAEEVRNLPGIRLVDPALIQATFEQRQQVTRYYTVVGAPDVDRYRINGLDRDVVVALRELDQEGLPEDSKNWSNLHTVYTHGYGVIAAFGNQRDRDNRVVTSSDDPVWAEKDIPPQGELTDLTADGYRGQVYFGENSPEYSIVGKASASSPDVELDLPNGDDESGSTTNTYTGASGVEVGGLWRQLLYAWKFGEPNIVLSGRVNQNSKILYDRDPRKMVEKVAPWLTVDQDPFPAVVDGKIVWMLDGYTTTDQYPLAQRGSFEEMTSDARASGNEFRTLPTDEINYMRNAVKATVDAYDGTVTLYAWDEQDPLLKAWRSAFPGTVKDKADIPEDLLQHMRYPEDLFKVQRYQLARYHVTDPNDFYESNDRWEVPDDPNTTGKLQPPYRLSVRTPGGPDEPVFSLTSVYAPYRRNNLAAFVSVDADASKSDYGTLRVLTLPGNTQIPGPGQIANQFGSNTTIQNELAKLTRNANVRVLNGNLLTLPVGVTDDSSDGGLLYVQPLYAVRSGTSTANYPVLQYVLVSLGNRSGIGTTVAEAVADVLGTSLEETPPTLPPSPGGGGTQPPGNNQGGSQEATVVDLLRRADAQFKAAQQALQDGDLGKYQTLTKRAERLVVRALELAQQDGTTQGGGGGGGSSSNG</sequence>
<dbReference type="OrthoDB" id="9763654at2"/>
<gene>
    <name evidence="7" type="ORF">EKO23_04765</name>
</gene>
<evidence type="ECO:0000256" key="5">
    <source>
        <dbReference type="HAMAP-Rule" id="MF_01600"/>
    </source>
</evidence>
<protein>
    <recommendedName>
        <fullName evidence="5">UPF0182 protein EKO23_04765</fullName>
    </recommendedName>
</protein>
<feature type="region of interest" description="Disordered" evidence="6">
    <location>
        <begin position="725"/>
        <end position="744"/>
    </location>
</feature>
<evidence type="ECO:0000256" key="6">
    <source>
        <dbReference type="SAM" id="MobiDB-lite"/>
    </source>
</evidence>
<feature type="region of interest" description="Disordered" evidence="6">
    <location>
        <begin position="980"/>
        <end position="999"/>
    </location>
</feature>
<evidence type="ECO:0000256" key="4">
    <source>
        <dbReference type="ARBA" id="ARBA00023136"/>
    </source>
</evidence>
<dbReference type="PANTHER" id="PTHR39344:SF1">
    <property type="entry name" value="UPF0182 PROTEIN SLL1060"/>
    <property type="match status" value="1"/>
</dbReference>
<accession>A0A4Q4ZIR8</accession>
<comment type="subcellular location">
    <subcellularLocation>
        <location evidence="5">Cell membrane</location>
        <topology evidence="5">Multi-pass membrane protein</topology>
    </subcellularLocation>
</comment>
<comment type="similarity">
    <text evidence="5">Belongs to the UPF0182 family.</text>
</comment>
<evidence type="ECO:0000313" key="8">
    <source>
        <dbReference type="Proteomes" id="UP000295198"/>
    </source>
</evidence>
<comment type="caution">
    <text evidence="7">The sequence shown here is derived from an EMBL/GenBank/DDBJ whole genome shotgun (WGS) entry which is preliminary data.</text>
</comment>
<dbReference type="Pfam" id="PF03699">
    <property type="entry name" value="UPF0182"/>
    <property type="match status" value="1"/>
</dbReference>
<keyword evidence="3 5" id="KW-1133">Transmembrane helix</keyword>
<dbReference type="PANTHER" id="PTHR39344">
    <property type="entry name" value="UPF0182 PROTEIN SLL1060"/>
    <property type="match status" value="1"/>
</dbReference>
<evidence type="ECO:0000256" key="3">
    <source>
        <dbReference type="ARBA" id="ARBA00022989"/>
    </source>
</evidence>
<dbReference type="HAMAP" id="MF_01600">
    <property type="entry name" value="UPF0182"/>
    <property type="match status" value="1"/>
</dbReference>
<feature type="region of interest" description="Disordered" evidence="6">
    <location>
        <begin position="506"/>
        <end position="530"/>
    </location>
</feature>
<evidence type="ECO:0000256" key="1">
    <source>
        <dbReference type="ARBA" id="ARBA00022475"/>
    </source>
</evidence>
<dbReference type="GO" id="GO:0005886">
    <property type="term" value="C:plasma membrane"/>
    <property type="evidence" value="ECO:0007669"/>
    <property type="project" value="UniProtKB-SubCell"/>
</dbReference>
<feature type="transmembrane region" description="Helical" evidence="5">
    <location>
        <begin position="171"/>
        <end position="197"/>
    </location>
</feature>
<dbReference type="InterPro" id="IPR005372">
    <property type="entry name" value="UPF0182"/>
</dbReference>
<dbReference type="GO" id="GO:0005576">
    <property type="term" value="C:extracellular region"/>
    <property type="evidence" value="ECO:0007669"/>
    <property type="project" value="TreeGrafter"/>
</dbReference>
<organism evidence="7 8">
    <name type="scientific">Nocardioides guangzhouensis</name>
    <dbReference type="NCBI Taxonomy" id="2497878"/>
    <lineage>
        <taxon>Bacteria</taxon>
        <taxon>Bacillati</taxon>
        <taxon>Actinomycetota</taxon>
        <taxon>Actinomycetes</taxon>
        <taxon>Propionibacteriales</taxon>
        <taxon>Nocardioidaceae</taxon>
        <taxon>Nocardioides</taxon>
    </lineage>
</organism>
<keyword evidence="8" id="KW-1185">Reference proteome</keyword>
<feature type="transmembrane region" description="Helical" evidence="5">
    <location>
        <begin position="209"/>
        <end position="230"/>
    </location>
</feature>
<feature type="transmembrane region" description="Helical" evidence="5">
    <location>
        <begin position="22"/>
        <end position="44"/>
    </location>
</feature>
<feature type="transmembrane region" description="Helical" evidence="5">
    <location>
        <begin position="264"/>
        <end position="282"/>
    </location>
</feature>